<evidence type="ECO:0000256" key="12">
    <source>
        <dbReference type="ARBA" id="ARBA00023136"/>
    </source>
</evidence>
<dbReference type="FunFam" id="3.60.10.10:FF:000059">
    <property type="entry name" value="Inositol phosphosphingolipids phospholipase C"/>
    <property type="match status" value="1"/>
</dbReference>
<dbReference type="InterPro" id="IPR038772">
    <property type="entry name" value="Sph/SMPD2-like"/>
</dbReference>
<comment type="pathway">
    <text evidence="3">Sphingolipid metabolism.</text>
</comment>
<dbReference type="Proteomes" id="UP000504637">
    <property type="component" value="Unplaced"/>
</dbReference>
<evidence type="ECO:0000256" key="13">
    <source>
        <dbReference type="SAM" id="Phobius"/>
    </source>
</evidence>
<dbReference type="Gene3D" id="3.60.10.10">
    <property type="entry name" value="Endonuclease/exonuclease/phosphatase"/>
    <property type="match status" value="1"/>
</dbReference>
<dbReference type="GO" id="GO:0016020">
    <property type="term" value="C:membrane"/>
    <property type="evidence" value="ECO:0007669"/>
    <property type="project" value="UniProtKB-SubCell"/>
</dbReference>
<reference evidence="16" key="3">
    <citation type="submission" date="2025-08" db="UniProtKB">
        <authorList>
            <consortium name="RefSeq"/>
        </authorList>
    </citation>
    <scope>IDENTIFICATION</scope>
    <source>
        <strain evidence="16">CBS 342.82</strain>
    </source>
</reference>
<feature type="transmembrane region" description="Helical" evidence="13">
    <location>
        <begin position="421"/>
        <end position="445"/>
    </location>
</feature>
<dbReference type="OrthoDB" id="387657at2759"/>
<evidence type="ECO:0000256" key="7">
    <source>
        <dbReference type="ARBA" id="ARBA00022801"/>
    </source>
</evidence>
<keyword evidence="12 13" id="KW-0472">Membrane</keyword>
<accession>A0A6J3M1F9</accession>
<name>A0A6J3M1F9_9PEZI</name>
<comment type="subcellular location">
    <subcellularLocation>
        <location evidence="1">Membrane</location>
        <topology evidence="1">Multi-pass membrane protein</topology>
    </subcellularLocation>
</comment>
<dbReference type="InterPro" id="IPR036691">
    <property type="entry name" value="Endo/exonu/phosph_ase_sf"/>
</dbReference>
<evidence type="ECO:0000256" key="3">
    <source>
        <dbReference type="ARBA" id="ARBA00004991"/>
    </source>
</evidence>
<keyword evidence="9" id="KW-0746">Sphingolipid metabolism</keyword>
<comment type="similarity">
    <text evidence="4">Belongs to the neutral sphingomyelinase family.</text>
</comment>
<keyword evidence="10 13" id="KW-1133">Transmembrane helix</keyword>
<comment type="pathway">
    <text evidence="2">Lipid metabolism; sphingolipid metabolism.</text>
</comment>
<evidence type="ECO:0000256" key="11">
    <source>
        <dbReference type="ARBA" id="ARBA00023098"/>
    </source>
</evidence>
<evidence type="ECO:0000256" key="1">
    <source>
        <dbReference type="ARBA" id="ARBA00004141"/>
    </source>
</evidence>
<keyword evidence="11" id="KW-0443">Lipid metabolism</keyword>
<keyword evidence="5 13" id="KW-0812">Transmembrane</keyword>
<evidence type="ECO:0000256" key="9">
    <source>
        <dbReference type="ARBA" id="ARBA00022919"/>
    </source>
</evidence>
<keyword evidence="15" id="KW-1185">Reference proteome</keyword>
<dbReference type="RefSeq" id="XP_033457788.1">
    <property type="nucleotide sequence ID" value="XM_033601710.1"/>
</dbReference>
<keyword evidence="7" id="KW-0378">Hydrolase</keyword>
<evidence type="ECO:0000256" key="4">
    <source>
        <dbReference type="ARBA" id="ARBA00006335"/>
    </source>
</evidence>
<dbReference type="GO" id="GO:0006665">
    <property type="term" value="P:sphingolipid metabolic process"/>
    <property type="evidence" value="ECO:0007669"/>
    <property type="project" value="UniProtKB-KW"/>
</dbReference>
<feature type="transmembrane region" description="Helical" evidence="13">
    <location>
        <begin position="398"/>
        <end position="415"/>
    </location>
</feature>
<evidence type="ECO:0000256" key="6">
    <source>
        <dbReference type="ARBA" id="ARBA00022723"/>
    </source>
</evidence>
<gene>
    <name evidence="16" type="ORF">K489DRAFT_323632</name>
</gene>
<proteinExistence type="inferred from homology"/>
<keyword evidence="6" id="KW-0479">Metal-binding</keyword>
<organism evidence="16">
    <name type="scientific">Dissoconium aciculare CBS 342.82</name>
    <dbReference type="NCBI Taxonomy" id="1314786"/>
    <lineage>
        <taxon>Eukaryota</taxon>
        <taxon>Fungi</taxon>
        <taxon>Dikarya</taxon>
        <taxon>Ascomycota</taxon>
        <taxon>Pezizomycotina</taxon>
        <taxon>Dothideomycetes</taxon>
        <taxon>Dothideomycetidae</taxon>
        <taxon>Mycosphaerellales</taxon>
        <taxon>Dissoconiaceae</taxon>
        <taxon>Dissoconium</taxon>
    </lineage>
</organism>
<dbReference type="SUPFAM" id="SSF56219">
    <property type="entry name" value="DNase I-like"/>
    <property type="match status" value="1"/>
</dbReference>
<dbReference type="PANTHER" id="PTHR16320:SF24">
    <property type="entry name" value="PHOSPHODIESTERASE, PUTATIVE-RELATED"/>
    <property type="match status" value="1"/>
</dbReference>
<evidence type="ECO:0000256" key="10">
    <source>
        <dbReference type="ARBA" id="ARBA00022989"/>
    </source>
</evidence>
<dbReference type="GO" id="GO:0004767">
    <property type="term" value="F:sphingomyelin phosphodiesterase activity"/>
    <property type="evidence" value="ECO:0007669"/>
    <property type="project" value="InterPro"/>
</dbReference>
<reference evidence="16" key="1">
    <citation type="submission" date="2020-01" db="EMBL/GenBank/DDBJ databases">
        <authorList>
            <consortium name="DOE Joint Genome Institute"/>
            <person name="Haridas S."/>
            <person name="Albert R."/>
            <person name="Binder M."/>
            <person name="Bloem J."/>
            <person name="Labutti K."/>
            <person name="Salamov A."/>
            <person name="Andreopoulos B."/>
            <person name="Baker S.E."/>
            <person name="Barry K."/>
            <person name="Bills G."/>
            <person name="Bluhm B.H."/>
            <person name="Cannon C."/>
            <person name="Castanera R."/>
            <person name="Culley D.E."/>
            <person name="Daum C."/>
            <person name="Ezra D."/>
            <person name="Gonzalez J.B."/>
            <person name="Henrissat B."/>
            <person name="Kuo A."/>
            <person name="Liang C."/>
            <person name="Lipzen A."/>
            <person name="Lutzoni F."/>
            <person name="Magnuson J."/>
            <person name="Mondo S."/>
            <person name="Nolan M."/>
            <person name="Ohm R."/>
            <person name="Pangilinan J."/>
            <person name="Park H.-J."/>
            <person name="Ramirez L."/>
            <person name="Alfaro M."/>
            <person name="Sun H."/>
            <person name="Tritt A."/>
            <person name="Yoshinaga Y."/>
            <person name="Zwiers L.-H."/>
            <person name="Turgeon B.G."/>
            <person name="Goodwin S.B."/>
            <person name="Spatafora J.W."/>
            <person name="Crous P.W."/>
            <person name="Grigoriev I.V."/>
        </authorList>
    </citation>
    <scope>NUCLEOTIDE SEQUENCE</scope>
    <source>
        <strain evidence="16">CBS 342.82</strain>
    </source>
</reference>
<dbReference type="PANTHER" id="PTHR16320">
    <property type="entry name" value="SPHINGOMYELINASE FAMILY MEMBER"/>
    <property type="match status" value="1"/>
</dbReference>
<protein>
    <submittedName>
        <fullName evidence="16">DNase I-like protein</fullName>
    </submittedName>
</protein>
<dbReference type="GeneID" id="54359510"/>
<dbReference type="InterPro" id="IPR005135">
    <property type="entry name" value="Endo/exonuclease/phosphatase"/>
</dbReference>
<keyword evidence="8" id="KW-0460">Magnesium</keyword>
<evidence type="ECO:0000313" key="15">
    <source>
        <dbReference type="Proteomes" id="UP000504637"/>
    </source>
</evidence>
<evidence type="ECO:0000256" key="2">
    <source>
        <dbReference type="ARBA" id="ARBA00004760"/>
    </source>
</evidence>
<evidence type="ECO:0000256" key="5">
    <source>
        <dbReference type="ARBA" id="ARBA00022692"/>
    </source>
</evidence>
<dbReference type="AlphaFoldDB" id="A0A6J3M1F9"/>
<reference evidence="16" key="2">
    <citation type="submission" date="2020-04" db="EMBL/GenBank/DDBJ databases">
        <authorList>
            <consortium name="NCBI Genome Project"/>
        </authorList>
    </citation>
    <scope>NUCLEOTIDE SEQUENCE</scope>
    <source>
        <strain evidence="16">CBS 342.82</strain>
    </source>
</reference>
<evidence type="ECO:0000259" key="14">
    <source>
        <dbReference type="Pfam" id="PF03372"/>
    </source>
</evidence>
<sequence length="484" mass="54522">MADNAANVGVADELPSSLRVISLNCWGLKYLSKHRHARLVEIGRRLASASPAPQIVGLQECWTQEDFHAIRDLTKHILPYGKYYWSGIFGGGLAILSRWPIEESGMYRYPLNGRPAAFYRGDWFVGKGVASARIRLGPARRDVVEVFCTHLHAPYEKEPNDSYLCHRTAQAWEIAKMMRHAAERGHLVLGLGDFNMLPRSLAHQLIEAHSPVRDIWRLVFPDSALGSAENEAERARGRPVPTAQECLAEHGATCDSAFNTWRWSKQMQKDLDRGRDSFVDPHAPDRTAKRLDYIFFADNAADTGHRWDVASVEVGMTERHAELKCSLSDHFSIETTLVRRTPAAATQPQNGHPQHTERHAETPMTHLLDVDTYRSIQDMIGQYMLRERKQRRLRERHFFAQVGVSIACLIGVWWSPNYVAFILMLISTLGLSAGVLDGLMGFLFVKGELRALKEFQWDIDTAAARAEGRDARGTTGRDDGKGSI</sequence>
<evidence type="ECO:0000313" key="16">
    <source>
        <dbReference type="RefSeq" id="XP_033457788.1"/>
    </source>
</evidence>
<feature type="domain" description="Endonuclease/exonuclease/phosphatase" evidence="14">
    <location>
        <begin position="22"/>
        <end position="330"/>
    </location>
</feature>
<dbReference type="GO" id="GO:0046872">
    <property type="term" value="F:metal ion binding"/>
    <property type="evidence" value="ECO:0007669"/>
    <property type="project" value="UniProtKB-KW"/>
</dbReference>
<dbReference type="Pfam" id="PF03372">
    <property type="entry name" value="Exo_endo_phos"/>
    <property type="match status" value="1"/>
</dbReference>
<evidence type="ECO:0000256" key="8">
    <source>
        <dbReference type="ARBA" id="ARBA00022842"/>
    </source>
</evidence>